<dbReference type="InterPro" id="IPR012337">
    <property type="entry name" value="RNaseH-like_sf"/>
</dbReference>
<keyword evidence="4" id="KW-1185">Reference proteome</keyword>
<comment type="caution">
    <text evidence="3">The sequence shown here is derived from an EMBL/GenBank/DDBJ whole genome shotgun (WGS) entry which is preliminary data.</text>
</comment>
<accession>A0A927IRT1</accession>
<dbReference type="GO" id="GO:0003676">
    <property type="term" value="F:nucleic acid binding"/>
    <property type="evidence" value="ECO:0007669"/>
    <property type="project" value="InterPro"/>
</dbReference>
<evidence type="ECO:0000259" key="2">
    <source>
        <dbReference type="PROSITE" id="PS50994"/>
    </source>
</evidence>
<dbReference type="Proteomes" id="UP000654108">
    <property type="component" value="Unassembled WGS sequence"/>
</dbReference>
<dbReference type="InterPro" id="IPR036397">
    <property type="entry name" value="RNaseH_sf"/>
</dbReference>
<feature type="region of interest" description="Disordered" evidence="1">
    <location>
        <begin position="702"/>
        <end position="736"/>
    </location>
</feature>
<evidence type="ECO:0000256" key="1">
    <source>
        <dbReference type="SAM" id="MobiDB-lite"/>
    </source>
</evidence>
<dbReference type="EMBL" id="JACYFU010000001">
    <property type="protein sequence ID" value="MBD8064112.1"/>
    <property type="molecule type" value="Genomic_DNA"/>
</dbReference>
<evidence type="ECO:0000313" key="3">
    <source>
        <dbReference type="EMBL" id="MBD8064112.1"/>
    </source>
</evidence>
<feature type="compositionally biased region" description="Basic and acidic residues" evidence="1">
    <location>
        <begin position="722"/>
        <end position="732"/>
    </location>
</feature>
<organism evidence="3 4">
    <name type="scientific">Devosia oryzisoli</name>
    <dbReference type="NCBI Taxonomy" id="2774138"/>
    <lineage>
        <taxon>Bacteria</taxon>
        <taxon>Pseudomonadati</taxon>
        <taxon>Pseudomonadota</taxon>
        <taxon>Alphaproteobacteria</taxon>
        <taxon>Hyphomicrobiales</taxon>
        <taxon>Devosiaceae</taxon>
        <taxon>Devosia</taxon>
    </lineage>
</organism>
<gene>
    <name evidence="3" type="ORF">IC608_01300</name>
</gene>
<dbReference type="GO" id="GO:0015074">
    <property type="term" value="P:DNA integration"/>
    <property type="evidence" value="ECO:0007669"/>
    <property type="project" value="InterPro"/>
</dbReference>
<dbReference type="PROSITE" id="PS50994">
    <property type="entry name" value="INTEGRASE"/>
    <property type="match status" value="1"/>
</dbReference>
<dbReference type="AlphaFoldDB" id="A0A927IRT1"/>
<feature type="domain" description="Integrase catalytic" evidence="2">
    <location>
        <begin position="293"/>
        <end position="503"/>
    </location>
</feature>
<dbReference type="SUPFAM" id="SSF53098">
    <property type="entry name" value="Ribonuclease H-like"/>
    <property type="match status" value="1"/>
</dbReference>
<reference evidence="3" key="1">
    <citation type="submission" date="2020-09" db="EMBL/GenBank/DDBJ databases">
        <title>Genome seq and assembly of Devosia sp.</title>
        <authorList>
            <person name="Chhetri G."/>
        </authorList>
    </citation>
    <scope>NUCLEOTIDE SEQUENCE</scope>
    <source>
        <strain evidence="3">PTR5</strain>
    </source>
</reference>
<protein>
    <submittedName>
        <fullName evidence="3">Transposase family protein</fullName>
    </submittedName>
</protein>
<dbReference type="InterPro" id="IPR001584">
    <property type="entry name" value="Integrase_cat-core"/>
</dbReference>
<dbReference type="Gene3D" id="3.30.420.10">
    <property type="entry name" value="Ribonuclease H-like superfamily/Ribonuclease H"/>
    <property type="match status" value="1"/>
</dbReference>
<evidence type="ECO:0000313" key="4">
    <source>
        <dbReference type="Proteomes" id="UP000654108"/>
    </source>
</evidence>
<proteinExistence type="predicted"/>
<feature type="compositionally biased region" description="Basic and acidic residues" evidence="1">
    <location>
        <begin position="702"/>
        <end position="714"/>
    </location>
</feature>
<dbReference type="RefSeq" id="WP_191772227.1">
    <property type="nucleotide sequence ID" value="NZ_JACYFU010000001.1"/>
</dbReference>
<sequence>MSFNGMNLPRIDFDLEKDDVYWIKEGPDKTWAARFVRMDMRGLLVFERADCPDFTVAVPLFKRMRSDGRAVRVPVKLRTRKSPLELGDVDPTNLLDPEETGITVTEQSRRLKKVEIFNHAKDVRWFVVEADEKPLLTRGHAGIRDFIQSKEAEARRNGVTFIPSAPTLLRAIDQCGVFQSRPLSAFFYDYGKHDKLRRWHPAVIREADKMVQAYWHPDKKPLHEVRNDFWDAINSEINGLKAKRLPVPPSLRKPSKECVRLWINLAEDWYRWKERYGQLAADARFRGRGKHIEATRPLEYVTFDHTIVDCWALVEDEDGNILLVEKPTLTLAVDVFTRMRVGAVLTYEPPSIYTVNLCLKQVIRFKDFLVDEFGEVKGACDGWGKPKCIIVDNGWEFVGMSFQATCEAAGISVIWAPIRTPQFKAVVEQAFDDLNEHVWHRLPGGIPLTPQLRAKLGIDNRVNSAHTIRQLEYLMWHHLVHVRHLEPNAEIGCAPAQKWAQGIQNKSRATVDDPALFDGLLGQGKRCVLTPQGVAVDGQRFHDPEITSELLNRLLKYGRKKHVKGSFHKTGNVDVYVTCDRVDASYVMIWDFDRRKSVRMPNVKSRYTQGTSWKVVEAVEAFATAQSIAFHDEDAMIAARAAYNRMIRSQLPIEGFGKARKRAAEIDKAPSLVPGDRVIEQAVQATPDGSADVRHDTAAIHRTDDRIPSIGRDRGKPKREKKPRDSPGKARSPELPVVALASRAPSHTEDFALSDPMDFLRQLAAADQE</sequence>
<name>A0A927IRT1_9HYPH</name>